<evidence type="ECO:0000313" key="2">
    <source>
        <dbReference type="Proteomes" id="UP000004277"/>
    </source>
</evidence>
<evidence type="ECO:0000313" key="1">
    <source>
        <dbReference type="EMBL" id="TMS56846.1"/>
    </source>
</evidence>
<protein>
    <submittedName>
        <fullName evidence="1">Response regulator transcription factor</fullName>
    </submittedName>
</protein>
<sequence>MQVAILSKNLDLIRSVNQVGLTLQYSTEAYGDDMPLIRALRSKSFSMVIVDAALQYNRHSMLCQWRASHGCKVPLLVVGTFSSTYAMQAALDSDAADIVTGPVNLDELSVRAGRVLHQSPYPTQAGMVCIGRYALDRRNCRVLLDDEVIALTAREYQLAAVLLANPGVNFSREQLSRIVWSSTREVAERSLEQYIYKLRKKLYLSPETGVVLRTLYAQGYRIEATADVAGAGPDEMAGAAACAPPSRDATPATP</sequence>
<proteinExistence type="predicted"/>
<keyword evidence="2" id="KW-1185">Reference proteome</keyword>
<dbReference type="Proteomes" id="UP000004277">
    <property type="component" value="Unassembled WGS sequence"/>
</dbReference>
<comment type="caution">
    <text evidence="1">The sequence shown here is derived from an EMBL/GenBank/DDBJ whole genome shotgun (WGS) entry which is preliminary data.</text>
</comment>
<gene>
    <name evidence="1" type="ORF">MW7_017445</name>
</gene>
<reference evidence="1" key="1">
    <citation type="submission" date="2019-05" db="EMBL/GenBank/DDBJ databases">
        <title>Revised genome assembly of Burkholderiaceae (previously Ralstonia) sp. PBA.</title>
        <authorList>
            <person name="Gan H.M."/>
        </authorList>
    </citation>
    <scope>NUCLEOTIDE SEQUENCE</scope>
    <source>
        <strain evidence="1">PBA</strain>
    </source>
</reference>
<dbReference type="EMBL" id="AKCV02000026">
    <property type="protein sequence ID" value="TMS56846.1"/>
    <property type="molecule type" value="Genomic_DNA"/>
</dbReference>
<organism evidence="1 2">
    <name type="scientific">Imbroritus primus</name>
    <dbReference type="NCBI Taxonomy" id="3058603"/>
    <lineage>
        <taxon>Bacteria</taxon>
        <taxon>Pseudomonadati</taxon>
        <taxon>Pseudomonadota</taxon>
        <taxon>Betaproteobacteria</taxon>
        <taxon>Burkholderiales</taxon>
        <taxon>Burkholderiaceae</taxon>
        <taxon>Imbroritus</taxon>
    </lineage>
</organism>
<accession>A0ACD3SL51</accession>
<name>A0ACD3SL51_9BURK</name>